<name>A0AAD9HNP5_9PEZI</name>
<dbReference type="Pfam" id="PF06985">
    <property type="entry name" value="HET"/>
    <property type="match status" value="1"/>
</dbReference>
<protein>
    <submittedName>
        <fullName evidence="2">Heterokaryon incompatibility protein</fullName>
    </submittedName>
</protein>
<proteinExistence type="predicted"/>
<gene>
    <name evidence="2" type="ORF">LX32DRAFT_714412</name>
</gene>
<dbReference type="EMBL" id="MU842841">
    <property type="protein sequence ID" value="KAK2031387.1"/>
    <property type="molecule type" value="Genomic_DNA"/>
</dbReference>
<keyword evidence="3" id="KW-1185">Reference proteome</keyword>
<accession>A0AAD9HNP5</accession>
<sequence>MTAANLPEFVQEGQLRVAGLPSTIADAIRLTGEMGIPYLWVDALCIIQEGDGGADKARQIPIMDSASGQDSKCPLRGFGDSSAPPEQIRGEVKPGLWVALQMTGFDAAQKASSTWNTRAWTFQEAALSPRLLVFHQGHVTWECRERVWCEDMSTEQGDTPKPGDSSDFAPHFGSQMLPVEASEAQEIRNKLQSQSHIDIGRNNDDISRYELTVQEYTSREMTYWGDKLNAFAGLGAIYERQMGTELVFGLPANQLDMALLWSTAGGPSLERLPDFPSWSWAGWKGAVHYLTRNPTALSPTSHFWIADKDHRATGDGKILLRRLVQAWEADDYVPHDRPVQVRPIDPGNRALYPKVGVSRSLDRSHTQHLDPKLNLSKCLCFENFHSDASHFSIQDGRKLVLKSTGKVVGGIALDEPLGAAGLDADMELVRLNLCTSGRQSHMKGEYFPEFLFPASSSPNMIAPKTYWNSETRMDWCRVLLVKKTGDGSVQRKGVGDMMAAALCDVKTKMCFLS</sequence>
<feature type="domain" description="Heterokaryon incompatibility" evidence="1">
    <location>
        <begin position="17"/>
        <end position="65"/>
    </location>
</feature>
<evidence type="ECO:0000313" key="3">
    <source>
        <dbReference type="Proteomes" id="UP001232148"/>
    </source>
</evidence>
<dbReference type="AlphaFoldDB" id="A0AAD9HNP5"/>
<reference evidence="2" key="1">
    <citation type="submission" date="2021-06" db="EMBL/GenBank/DDBJ databases">
        <title>Comparative genomics, transcriptomics and evolutionary studies reveal genomic signatures of adaptation to plant cell wall in hemibiotrophic fungi.</title>
        <authorList>
            <consortium name="DOE Joint Genome Institute"/>
            <person name="Baroncelli R."/>
            <person name="Diaz J.F."/>
            <person name="Benocci T."/>
            <person name="Peng M."/>
            <person name="Battaglia E."/>
            <person name="Haridas S."/>
            <person name="Andreopoulos W."/>
            <person name="Labutti K."/>
            <person name="Pangilinan J."/>
            <person name="Floch G.L."/>
            <person name="Makela M.R."/>
            <person name="Henrissat B."/>
            <person name="Grigoriev I.V."/>
            <person name="Crouch J.A."/>
            <person name="De Vries R.P."/>
            <person name="Sukno S.A."/>
            <person name="Thon M.R."/>
        </authorList>
    </citation>
    <scope>NUCLEOTIDE SEQUENCE</scope>
    <source>
        <strain evidence="2">MAFF235873</strain>
    </source>
</reference>
<comment type="caution">
    <text evidence="2">The sequence shown here is derived from an EMBL/GenBank/DDBJ whole genome shotgun (WGS) entry which is preliminary data.</text>
</comment>
<dbReference type="PANTHER" id="PTHR33112">
    <property type="entry name" value="DOMAIN PROTEIN, PUTATIVE-RELATED"/>
    <property type="match status" value="1"/>
</dbReference>
<evidence type="ECO:0000259" key="1">
    <source>
        <dbReference type="Pfam" id="PF06985"/>
    </source>
</evidence>
<evidence type="ECO:0000313" key="2">
    <source>
        <dbReference type="EMBL" id="KAK2031387.1"/>
    </source>
</evidence>
<organism evidence="2 3">
    <name type="scientific">Colletotrichum zoysiae</name>
    <dbReference type="NCBI Taxonomy" id="1216348"/>
    <lineage>
        <taxon>Eukaryota</taxon>
        <taxon>Fungi</taxon>
        <taxon>Dikarya</taxon>
        <taxon>Ascomycota</taxon>
        <taxon>Pezizomycotina</taxon>
        <taxon>Sordariomycetes</taxon>
        <taxon>Hypocreomycetidae</taxon>
        <taxon>Glomerellales</taxon>
        <taxon>Glomerellaceae</taxon>
        <taxon>Colletotrichum</taxon>
        <taxon>Colletotrichum graminicola species complex</taxon>
    </lineage>
</organism>
<dbReference type="InterPro" id="IPR010730">
    <property type="entry name" value="HET"/>
</dbReference>
<dbReference type="PANTHER" id="PTHR33112:SF12">
    <property type="entry name" value="HETEROKARYON INCOMPATIBILITY DOMAIN-CONTAINING PROTEIN"/>
    <property type="match status" value="1"/>
</dbReference>
<dbReference type="Proteomes" id="UP001232148">
    <property type="component" value="Unassembled WGS sequence"/>
</dbReference>